<dbReference type="EMBL" id="UINC01000379">
    <property type="protein sequence ID" value="SUZ54293.1"/>
    <property type="molecule type" value="Genomic_DNA"/>
</dbReference>
<protein>
    <recommendedName>
        <fullName evidence="1">Alpha/beta hydrolase domain-containing protein</fullName>
    </recommendedName>
</protein>
<reference evidence="2" key="1">
    <citation type="submission" date="2018-05" db="EMBL/GenBank/DDBJ databases">
        <authorList>
            <person name="Lanie J.A."/>
            <person name="Ng W.-L."/>
            <person name="Kazmierczak K.M."/>
            <person name="Andrzejewski T.M."/>
            <person name="Davidsen T.M."/>
            <person name="Wayne K.J."/>
            <person name="Tettelin H."/>
            <person name="Glass J.I."/>
            <person name="Rusch D."/>
            <person name="Podicherti R."/>
            <person name="Tsui H.-C.T."/>
            <person name="Winkler M.E."/>
        </authorList>
    </citation>
    <scope>NUCLEOTIDE SEQUENCE</scope>
</reference>
<accession>A0A381NL72</accession>
<evidence type="ECO:0000313" key="2">
    <source>
        <dbReference type="EMBL" id="SUZ54293.1"/>
    </source>
</evidence>
<gene>
    <name evidence="2" type="ORF">METZ01_LOCUS7147</name>
</gene>
<organism evidence="2">
    <name type="scientific">marine metagenome</name>
    <dbReference type="NCBI Taxonomy" id="408172"/>
    <lineage>
        <taxon>unclassified sequences</taxon>
        <taxon>metagenomes</taxon>
        <taxon>ecological metagenomes</taxon>
    </lineage>
</organism>
<feature type="domain" description="Alpha/beta hydrolase" evidence="1">
    <location>
        <begin position="278"/>
        <end position="580"/>
    </location>
</feature>
<evidence type="ECO:0000259" key="1">
    <source>
        <dbReference type="Pfam" id="PF20091"/>
    </source>
</evidence>
<dbReference type="InterPro" id="IPR045394">
    <property type="entry name" value="Abhydrolase_dom"/>
</dbReference>
<sequence>MDGPNTRKRIMRVTLAITVLWLIVATSMVEARLVRLRIERREIVANGKVFGLAGPYEKLIGIAEFSLDPDQPQNQTIVDLPFAPRNVDGDVEFSAEFYLLKPVDPTRGNGRLFYEVGNRGSKRILRTFQKAPRSSDPMTVEEFGDGSLMRQGFSLLWMGWQWDVPEGRMRMTMPIATDGDETITGLVRGNFVGPRAATALLADRGHQAYSVIDPESDEHVMTVRNLSTDPPEIIPRDRWRFNEPGVVALDGGFEPGRIYDVVYLSQNPRVVGTGLAGTRDIVSFFKYDTSETNPLPGINYALAWGVSQSGRFLRHFLYQGFNENEDGHQVFDGVFDQVGGAGRGSFNHRFGQASRDALQHFNFLYPVDMFPFTDVTTTDPVTGQSDGLLRQAEATGTTPKVFHVLTNSEYFNRAGSLTHTDVTGSRDIDPATTSRIYFLASAPHILGRFPPQPNSNEVFLGQAPMNILAYTPVIRALFKALDAWIVEEHEPPPSLYPRIDAGTLVSPAATGWPDLPNVSLPKEPLTALRLDFGPNWHRGIVAHEPPRIGAPFIQLVPAVDTDGNDRAGIRMPELVVPLAT</sequence>
<dbReference type="AlphaFoldDB" id="A0A381NL72"/>
<proteinExistence type="predicted"/>
<dbReference type="Pfam" id="PF20091">
    <property type="entry name" value="Abhydrolase_10"/>
    <property type="match status" value="1"/>
</dbReference>
<name>A0A381NL72_9ZZZZ</name>
<feature type="non-terminal residue" evidence="2">
    <location>
        <position position="580"/>
    </location>
</feature>